<evidence type="ECO:0000313" key="1">
    <source>
        <dbReference type="EMBL" id="KAF9455475.1"/>
    </source>
</evidence>
<reference evidence="1" key="1">
    <citation type="submission" date="2020-11" db="EMBL/GenBank/DDBJ databases">
        <authorList>
            <consortium name="DOE Joint Genome Institute"/>
            <person name="Ahrendt S."/>
            <person name="Riley R."/>
            <person name="Andreopoulos W."/>
            <person name="Labutti K."/>
            <person name="Pangilinan J."/>
            <person name="Ruiz-Duenas F.J."/>
            <person name="Barrasa J.M."/>
            <person name="Sanchez-Garcia M."/>
            <person name="Camarero S."/>
            <person name="Miyauchi S."/>
            <person name="Serrano A."/>
            <person name="Linde D."/>
            <person name="Babiker R."/>
            <person name="Drula E."/>
            <person name="Ayuso-Fernandez I."/>
            <person name="Pacheco R."/>
            <person name="Padilla G."/>
            <person name="Ferreira P."/>
            <person name="Barriuso J."/>
            <person name="Kellner H."/>
            <person name="Castanera R."/>
            <person name="Alfaro M."/>
            <person name="Ramirez L."/>
            <person name="Pisabarro A.G."/>
            <person name="Kuo A."/>
            <person name="Tritt A."/>
            <person name="Lipzen A."/>
            <person name="He G."/>
            <person name="Yan M."/>
            <person name="Ng V."/>
            <person name="Cullen D."/>
            <person name="Martin F."/>
            <person name="Rosso M.-N."/>
            <person name="Henrissat B."/>
            <person name="Hibbett D."/>
            <person name="Martinez A.T."/>
            <person name="Grigoriev I.V."/>
        </authorList>
    </citation>
    <scope>NUCLEOTIDE SEQUENCE</scope>
    <source>
        <strain evidence="1">CBS 247.69</strain>
    </source>
</reference>
<gene>
    <name evidence="1" type="ORF">BDZ94DRAFT_1179893</name>
</gene>
<protein>
    <submittedName>
        <fullName evidence="1">Uncharacterized protein</fullName>
    </submittedName>
</protein>
<organism evidence="1 2">
    <name type="scientific">Collybia nuda</name>
    <dbReference type="NCBI Taxonomy" id="64659"/>
    <lineage>
        <taxon>Eukaryota</taxon>
        <taxon>Fungi</taxon>
        <taxon>Dikarya</taxon>
        <taxon>Basidiomycota</taxon>
        <taxon>Agaricomycotina</taxon>
        <taxon>Agaricomycetes</taxon>
        <taxon>Agaricomycetidae</taxon>
        <taxon>Agaricales</taxon>
        <taxon>Tricholomatineae</taxon>
        <taxon>Clitocybaceae</taxon>
        <taxon>Collybia</taxon>
    </lineage>
</organism>
<dbReference type="OrthoDB" id="3247165at2759"/>
<accession>A0A9P5XRB7</accession>
<dbReference type="EMBL" id="MU150661">
    <property type="protein sequence ID" value="KAF9455475.1"/>
    <property type="molecule type" value="Genomic_DNA"/>
</dbReference>
<name>A0A9P5XRB7_9AGAR</name>
<dbReference type="Proteomes" id="UP000807353">
    <property type="component" value="Unassembled WGS sequence"/>
</dbReference>
<evidence type="ECO:0000313" key="2">
    <source>
        <dbReference type="Proteomes" id="UP000807353"/>
    </source>
</evidence>
<sequence>MTDYSSQGKTRTNNVIDLNNCRSHFSYYTCLSRSASAEGTAIIQGIDGSKITKGISGYLRQEFREHEILNEINHLLYEGILPKEIVGDCRREIIKTYRKWKGEFCDPPLMPPALQWKATDTYLENESIKGSWKLLGCNANKRKRKVDNDVKDDIIFKSKKQKKLPTQPNSPPVNINYCGLRWDPIDYSCPYDAMFTILWNVWMENPENW</sequence>
<feature type="non-terminal residue" evidence="1">
    <location>
        <position position="209"/>
    </location>
</feature>
<keyword evidence="2" id="KW-1185">Reference proteome</keyword>
<comment type="caution">
    <text evidence="1">The sequence shown here is derived from an EMBL/GenBank/DDBJ whole genome shotgun (WGS) entry which is preliminary data.</text>
</comment>
<dbReference type="AlphaFoldDB" id="A0A9P5XRB7"/>
<proteinExistence type="predicted"/>